<feature type="compositionally biased region" description="Polar residues" evidence="4">
    <location>
        <begin position="31"/>
        <end position="43"/>
    </location>
</feature>
<dbReference type="GO" id="GO:0006457">
    <property type="term" value="P:protein folding"/>
    <property type="evidence" value="ECO:0007669"/>
    <property type="project" value="TreeGrafter"/>
</dbReference>
<feature type="region of interest" description="Disordered" evidence="4">
    <location>
        <begin position="1"/>
        <end position="68"/>
    </location>
</feature>
<evidence type="ECO:0000256" key="1">
    <source>
        <dbReference type="ARBA" id="ARBA00022737"/>
    </source>
</evidence>
<accession>A0A2S6CK28</accession>
<proteinExistence type="inferred from homology"/>
<keyword evidence="7" id="KW-1185">Reference proteome</keyword>
<dbReference type="EMBL" id="PNEN01000316">
    <property type="protein sequence ID" value="PPJ60070.1"/>
    <property type="molecule type" value="Genomic_DNA"/>
</dbReference>
<evidence type="ECO:0000256" key="3">
    <source>
        <dbReference type="ARBA" id="ARBA00023602"/>
    </source>
</evidence>
<sequence length="492" mass="54174">MDPAARSRAKGRENFHFHATLDKLPRDLRMAQNSNRSNPTAAITAQPPPSNTGEAAAEAQNQQTHRDADSFVDNITAAMPPGMEEKRTKTADELLAEMNRVPLFMTTLDETDGEGGENVMLEAIKALAYEGTKAEVAANFREQGNETARAKNWKDAREFYSKAIASVQGKVKLIEAPEKADDPAVPSTSSGSTPGIIDVTELDDAAKKGPKELDEEAEKAKEREMEEACLANRALCNLELKNYGQCIKDCASALRLNPKNIKALYRAASACLALDKLPEALDATTTGLTLDPSNTPLITLNKKITTRKDYLSRLESERLAREEKQRKESLTLTTALEARNITLRDSNNKEGSNDSPPEMEDAAIHLSSPLDPSSTLTFPVLFLYPLAAQTDFVKAFQETETLLQHLEYLLPVPWEEKTSSAAEQEYASPETVECYMETSSGGLIKAGKKLVWGKLLGSGKLEIVDGLVRVFVVPKKRAGEWMEKFKERRGRS</sequence>
<dbReference type="InterPro" id="IPR019734">
    <property type="entry name" value="TPR_rpt"/>
</dbReference>
<feature type="compositionally biased region" description="Basic and acidic residues" evidence="4">
    <location>
        <begin position="10"/>
        <end position="29"/>
    </location>
</feature>
<keyword evidence="2" id="KW-0802">TPR repeat</keyword>
<dbReference type="InterPro" id="IPR044059">
    <property type="entry name" value="Csn1/TTC4_wheel"/>
</dbReference>
<dbReference type="OrthoDB" id="420195at2759"/>
<evidence type="ECO:0000259" key="5">
    <source>
        <dbReference type="Pfam" id="PF18972"/>
    </source>
</evidence>
<name>A0A2S6CK28_9PEZI</name>
<dbReference type="CDD" id="cd21381">
    <property type="entry name" value="CTWD_TTC4"/>
    <property type="match status" value="1"/>
</dbReference>
<evidence type="ECO:0000313" key="6">
    <source>
        <dbReference type="EMBL" id="PPJ60070.1"/>
    </source>
</evidence>
<keyword evidence="1" id="KW-0677">Repeat</keyword>
<dbReference type="Pfam" id="PF18972">
    <property type="entry name" value="Wheel"/>
    <property type="match status" value="1"/>
</dbReference>
<organism evidence="6 7">
    <name type="scientific">Cercospora berteroae</name>
    <dbReference type="NCBI Taxonomy" id="357750"/>
    <lineage>
        <taxon>Eukaryota</taxon>
        <taxon>Fungi</taxon>
        <taxon>Dikarya</taxon>
        <taxon>Ascomycota</taxon>
        <taxon>Pezizomycotina</taxon>
        <taxon>Dothideomycetes</taxon>
        <taxon>Dothideomycetidae</taxon>
        <taxon>Mycosphaerellales</taxon>
        <taxon>Mycosphaerellaceae</taxon>
        <taxon>Cercospora</taxon>
    </lineage>
</organism>
<feature type="region of interest" description="Disordered" evidence="4">
    <location>
        <begin position="341"/>
        <end position="360"/>
    </location>
</feature>
<gene>
    <name evidence="6" type="ORF">CBER1_07550</name>
</gene>
<dbReference type="GO" id="GO:0005829">
    <property type="term" value="C:cytosol"/>
    <property type="evidence" value="ECO:0007669"/>
    <property type="project" value="TreeGrafter"/>
</dbReference>
<dbReference type="GO" id="GO:0030544">
    <property type="term" value="F:Hsp70 protein binding"/>
    <property type="evidence" value="ECO:0007669"/>
    <property type="project" value="TreeGrafter"/>
</dbReference>
<comment type="caution">
    <text evidence="6">The sequence shown here is derived from an EMBL/GenBank/DDBJ whole genome shotgun (WGS) entry which is preliminary data.</text>
</comment>
<dbReference type="Gene3D" id="1.25.40.10">
    <property type="entry name" value="Tetratricopeptide repeat domain"/>
    <property type="match status" value="1"/>
</dbReference>
<evidence type="ECO:0000256" key="2">
    <source>
        <dbReference type="ARBA" id="ARBA00022803"/>
    </source>
</evidence>
<dbReference type="GO" id="GO:0051879">
    <property type="term" value="F:Hsp90 protein binding"/>
    <property type="evidence" value="ECO:0007669"/>
    <property type="project" value="InterPro"/>
</dbReference>
<dbReference type="SMART" id="SM00028">
    <property type="entry name" value="TPR"/>
    <property type="match status" value="3"/>
</dbReference>
<dbReference type="STRING" id="357750.A0A2S6CK28"/>
<dbReference type="AlphaFoldDB" id="A0A2S6CK28"/>
<comment type="similarity">
    <text evidence="3">Belongs to the TTC4 family.</text>
</comment>
<dbReference type="PANTHER" id="PTHR46035:SF1">
    <property type="entry name" value="TETRATRICOPEPTIDE REPEAT PROTEIN 4"/>
    <property type="match status" value="1"/>
</dbReference>
<dbReference type="PANTHER" id="PTHR46035">
    <property type="entry name" value="TETRATRICOPEPTIDE REPEAT PROTEIN 4"/>
    <property type="match status" value="1"/>
</dbReference>
<dbReference type="Proteomes" id="UP000237631">
    <property type="component" value="Unassembled WGS sequence"/>
</dbReference>
<feature type="domain" description="Cns1/TTC4 wheel" evidence="5">
    <location>
        <begin position="369"/>
        <end position="485"/>
    </location>
</feature>
<dbReference type="SUPFAM" id="SSF48452">
    <property type="entry name" value="TPR-like"/>
    <property type="match status" value="1"/>
</dbReference>
<feature type="region of interest" description="Disordered" evidence="4">
    <location>
        <begin position="178"/>
        <end position="197"/>
    </location>
</feature>
<dbReference type="InterPro" id="IPR011990">
    <property type="entry name" value="TPR-like_helical_dom_sf"/>
</dbReference>
<dbReference type="GO" id="GO:0005634">
    <property type="term" value="C:nucleus"/>
    <property type="evidence" value="ECO:0007669"/>
    <property type="project" value="TreeGrafter"/>
</dbReference>
<reference evidence="7" key="1">
    <citation type="journal article" date="2017" name="bioRxiv">
        <title>Conservation of a gene cluster reveals novel cercosporin biosynthetic mechanisms and extends production to the genus Colletotrichum.</title>
        <authorList>
            <person name="de Jonge R."/>
            <person name="Ebert M.K."/>
            <person name="Huitt-Roehl C.R."/>
            <person name="Pal P."/>
            <person name="Suttle J.C."/>
            <person name="Spanner R.E."/>
            <person name="Neubauer J.D."/>
            <person name="Jurick W.M.II."/>
            <person name="Stott K.A."/>
            <person name="Secor G.A."/>
            <person name="Thomma B.P.H.J."/>
            <person name="Van de Peer Y."/>
            <person name="Townsend C.A."/>
            <person name="Bolton M.D."/>
        </authorList>
    </citation>
    <scope>NUCLEOTIDE SEQUENCE [LARGE SCALE GENOMIC DNA]</scope>
    <source>
        <strain evidence="7">CBS538.71</strain>
    </source>
</reference>
<evidence type="ECO:0000313" key="7">
    <source>
        <dbReference type="Proteomes" id="UP000237631"/>
    </source>
</evidence>
<evidence type="ECO:0000256" key="4">
    <source>
        <dbReference type="SAM" id="MobiDB-lite"/>
    </source>
</evidence>
<protein>
    <recommendedName>
        <fullName evidence="5">Cns1/TTC4 wheel domain-containing protein</fullName>
    </recommendedName>
</protein>